<organism evidence="1 2">
    <name type="scientific">Striga hermonthica</name>
    <name type="common">Purple witchweed</name>
    <name type="synonym">Buchnera hermonthica</name>
    <dbReference type="NCBI Taxonomy" id="68872"/>
    <lineage>
        <taxon>Eukaryota</taxon>
        <taxon>Viridiplantae</taxon>
        <taxon>Streptophyta</taxon>
        <taxon>Embryophyta</taxon>
        <taxon>Tracheophyta</taxon>
        <taxon>Spermatophyta</taxon>
        <taxon>Magnoliopsida</taxon>
        <taxon>eudicotyledons</taxon>
        <taxon>Gunneridae</taxon>
        <taxon>Pentapetalae</taxon>
        <taxon>asterids</taxon>
        <taxon>lamiids</taxon>
        <taxon>Lamiales</taxon>
        <taxon>Orobanchaceae</taxon>
        <taxon>Buchnereae</taxon>
        <taxon>Striga</taxon>
    </lineage>
</organism>
<sequence>MPALPRRYIGAYLSDCLLIQSCGSLHFVESASVVTRFDVYEMRSDYSEWFVKYRVNLSPVVAANREMVFGYVNPVGWFDLVFSVLGIVRGEREEDSFLVLQTPAKIIRYNLICGTFENLYEFEEDVVVEGSLRYPCVGGFEYIESLCCV</sequence>
<evidence type="ECO:0000313" key="1">
    <source>
        <dbReference type="EMBL" id="CAA0842343.1"/>
    </source>
</evidence>
<dbReference type="EMBL" id="CACSLK010034598">
    <property type="protein sequence ID" value="CAA0842343.1"/>
    <property type="molecule type" value="Genomic_DNA"/>
</dbReference>
<dbReference type="OrthoDB" id="605328at2759"/>
<reference evidence="1" key="1">
    <citation type="submission" date="2019-12" db="EMBL/GenBank/DDBJ databases">
        <authorList>
            <person name="Scholes J."/>
        </authorList>
    </citation>
    <scope>NUCLEOTIDE SEQUENCE</scope>
</reference>
<dbReference type="AlphaFoldDB" id="A0A9N7P121"/>
<accession>A0A9N7P121</accession>
<protein>
    <submittedName>
        <fullName evidence="1">F-box protein</fullName>
    </submittedName>
</protein>
<proteinExistence type="predicted"/>
<keyword evidence="2" id="KW-1185">Reference proteome</keyword>
<gene>
    <name evidence="1" type="ORF">SHERM_08207</name>
</gene>
<evidence type="ECO:0000313" key="2">
    <source>
        <dbReference type="Proteomes" id="UP001153555"/>
    </source>
</evidence>
<name>A0A9N7P121_STRHE</name>
<dbReference type="Proteomes" id="UP001153555">
    <property type="component" value="Unassembled WGS sequence"/>
</dbReference>
<comment type="caution">
    <text evidence="1">The sequence shown here is derived from an EMBL/GenBank/DDBJ whole genome shotgun (WGS) entry which is preliminary data.</text>
</comment>